<gene>
    <name evidence="1" type="ORF">PSON_ATCC_30995.1.T0820040</name>
</gene>
<evidence type="ECO:0000313" key="2">
    <source>
        <dbReference type="Proteomes" id="UP000692954"/>
    </source>
</evidence>
<organism evidence="1 2">
    <name type="scientific">Paramecium sonneborni</name>
    <dbReference type="NCBI Taxonomy" id="65129"/>
    <lineage>
        <taxon>Eukaryota</taxon>
        <taxon>Sar</taxon>
        <taxon>Alveolata</taxon>
        <taxon>Ciliophora</taxon>
        <taxon>Intramacronucleata</taxon>
        <taxon>Oligohymenophorea</taxon>
        <taxon>Peniculida</taxon>
        <taxon>Parameciidae</taxon>
        <taxon>Paramecium</taxon>
    </lineage>
</organism>
<reference evidence="1" key="1">
    <citation type="submission" date="2021-01" db="EMBL/GenBank/DDBJ databases">
        <authorList>
            <consortium name="Genoscope - CEA"/>
            <person name="William W."/>
        </authorList>
    </citation>
    <scope>NUCLEOTIDE SEQUENCE</scope>
</reference>
<dbReference type="Proteomes" id="UP000692954">
    <property type="component" value="Unassembled WGS sequence"/>
</dbReference>
<name>A0A8S1PNQ4_9CILI</name>
<dbReference type="EMBL" id="CAJJDN010000082">
    <property type="protein sequence ID" value="CAD8104313.1"/>
    <property type="molecule type" value="Genomic_DNA"/>
</dbReference>
<proteinExistence type="predicted"/>
<keyword evidence="2" id="KW-1185">Reference proteome</keyword>
<accession>A0A8S1PNQ4</accession>
<sequence>MKGQNYIEKIKQGVYNFDSIEWRGISQGTKDYIRKLLQLHTKQRLRLQDVVVVGSIQKQYESVSDYSLIKKVFNNLIAFHIKRNQYYRESPEILDFQQRLSNQQIYIQRGQKLLYYSNNFANQITTTSVSFYYHTKLTFFQVNFLISMGSLGSEFFQQKKGSFEIIKFEQQIELFNLQLTLKLMLKNLSIKQMILKIKKLRRMKFFKLILRQKRTKINPTKFRVPKNKIFLDNQQIVNKNRDEVF</sequence>
<dbReference type="AlphaFoldDB" id="A0A8S1PNQ4"/>
<protein>
    <submittedName>
        <fullName evidence="1">Uncharacterized protein</fullName>
    </submittedName>
</protein>
<comment type="caution">
    <text evidence="1">The sequence shown here is derived from an EMBL/GenBank/DDBJ whole genome shotgun (WGS) entry which is preliminary data.</text>
</comment>
<evidence type="ECO:0000313" key="1">
    <source>
        <dbReference type="EMBL" id="CAD8104313.1"/>
    </source>
</evidence>